<name>A0A2B7X0I8_9EURO</name>
<accession>A0A2B7X0I8</accession>
<proteinExistence type="predicted"/>
<organism evidence="3 4">
    <name type="scientific">Helicocarpus griseus UAMH5409</name>
    <dbReference type="NCBI Taxonomy" id="1447875"/>
    <lineage>
        <taxon>Eukaryota</taxon>
        <taxon>Fungi</taxon>
        <taxon>Dikarya</taxon>
        <taxon>Ascomycota</taxon>
        <taxon>Pezizomycotina</taxon>
        <taxon>Eurotiomycetes</taxon>
        <taxon>Eurotiomycetidae</taxon>
        <taxon>Onygenales</taxon>
        <taxon>Ajellomycetaceae</taxon>
        <taxon>Helicocarpus</taxon>
    </lineage>
</organism>
<evidence type="ECO:0000313" key="4">
    <source>
        <dbReference type="Proteomes" id="UP000223968"/>
    </source>
</evidence>
<keyword evidence="2" id="KW-0732">Signal</keyword>
<sequence>MKGFGLPTLILSLTYASGIIDALAVRTLQERSLSDPLAHGNYGHVEGEVYRYQEVADGLFVGVKPEEWDDSRKNISLPEFIESRHHTITSSPYPLANGQETVHARSIDPENKAIEFSPRHVDPGNSLTLGRRDLRDTCRAAARCLSRQVAGAWAGACTGFNWFIDDVARRRGGQVLDILNQPVFANFYGVGGQNALITAVVRHYDKKEAPEAKCSNSQSQVELAKALIDQACKSGGENRAFRINVTYEDGKGFDLSMSFDPKDGSDTKQTCGAPGSG</sequence>
<keyword evidence="4" id="KW-1185">Reference proteome</keyword>
<comment type="caution">
    <text evidence="3">The sequence shown here is derived from an EMBL/GenBank/DDBJ whole genome shotgun (WGS) entry which is preliminary data.</text>
</comment>
<evidence type="ECO:0000256" key="2">
    <source>
        <dbReference type="SAM" id="SignalP"/>
    </source>
</evidence>
<feature type="chain" id="PRO_5013287534" evidence="2">
    <location>
        <begin position="25"/>
        <end position="277"/>
    </location>
</feature>
<protein>
    <submittedName>
        <fullName evidence="3">Uncharacterized protein</fullName>
    </submittedName>
</protein>
<evidence type="ECO:0000256" key="1">
    <source>
        <dbReference type="SAM" id="MobiDB-lite"/>
    </source>
</evidence>
<evidence type="ECO:0000313" key="3">
    <source>
        <dbReference type="EMBL" id="PGH02242.1"/>
    </source>
</evidence>
<dbReference type="OrthoDB" id="4186353at2759"/>
<dbReference type="Proteomes" id="UP000223968">
    <property type="component" value="Unassembled WGS sequence"/>
</dbReference>
<dbReference type="AlphaFoldDB" id="A0A2B7X0I8"/>
<feature type="signal peptide" evidence="2">
    <location>
        <begin position="1"/>
        <end position="24"/>
    </location>
</feature>
<dbReference type="EMBL" id="PDNB01000161">
    <property type="protein sequence ID" value="PGH02242.1"/>
    <property type="molecule type" value="Genomic_DNA"/>
</dbReference>
<gene>
    <name evidence="3" type="ORF">AJ79_07691</name>
</gene>
<reference evidence="3 4" key="1">
    <citation type="submission" date="2017-10" db="EMBL/GenBank/DDBJ databases">
        <title>Comparative genomics in systemic dimorphic fungi from Ajellomycetaceae.</title>
        <authorList>
            <person name="Munoz J.F."/>
            <person name="Mcewen J.G."/>
            <person name="Clay O.K."/>
            <person name="Cuomo C.A."/>
        </authorList>
    </citation>
    <scope>NUCLEOTIDE SEQUENCE [LARGE SCALE GENOMIC DNA]</scope>
    <source>
        <strain evidence="3 4">UAMH5409</strain>
    </source>
</reference>
<feature type="region of interest" description="Disordered" evidence="1">
    <location>
        <begin position="258"/>
        <end position="277"/>
    </location>
</feature>